<name>A0A1R4H3S1_9GAMM</name>
<dbReference type="EMBL" id="FUKJ01000102">
    <property type="protein sequence ID" value="SJM90903.1"/>
    <property type="molecule type" value="Genomic_DNA"/>
</dbReference>
<gene>
    <name evidence="1" type="ORF">CRENPOLYSF2_1900015</name>
</gene>
<reference evidence="2" key="1">
    <citation type="submission" date="2017-02" db="EMBL/GenBank/DDBJ databases">
        <authorList>
            <person name="Daims H."/>
        </authorList>
    </citation>
    <scope>NUCLEOTIDE SEQUENCE [LARGE SCALE GENOMIC DNA]</scope>
</reference>
<dbReference type="RefSeq" id="WP_087146303.1">
    <property type="nucleotide sequence ID" value="NZ_FUKJ01000102.1"/>
</dbReference>
<accession>A0A1R4H3S1</accession>
<keyword evidence="2" id="KW-1185">Reference proteome</keyword>
<proteinExistence type="predicted"/>
<protein>
    <submittedName>
        <fullName evidence="1">Uncharacterized protein</fullName>
    </submittedName>
</protein>
<sequence>MKFEAGDDIDSNHCIVLVHEFFRCEESFKEFALLGETMITQGRNRELSCKTYNAYARFIHHLYEFMLGCIAREVKNTDVNGFMKDCIREAKKVKDVKIDHTKLLDNYVHSHTQRILNKRRASIIEGTAPCWENHISYYPESVPHDFAPEFRKYRNKIIGHVAYERSSKLSLTEFYNKYHKYLGLIYHEGKYWRIRGSEFPDLNEITEFSLMIQSEGTEYDRTTDKL</sequence>
<dbReference type="OrthoDB" id="8592801at2"/>
<dbReference type="AlphaFoldDB" id="A0A1R4H3S1"/>
<organism evidence="1 2">
    <name type="scientific">Crenothrix polyspora</name>
    <dbReference type="NCBI Taxonomy" id="360316"/>
    <lineage>
        <taxon>Bacteria</taxon>
        <taxon>Pseudomonadati</taxon>
        <taxon>Pseudomonadota</taxon>
        <taxon>Gammaproteobacteria</taxon>
        <taxon>Methylococcales</taxon>
        <taxon>Crenotrichaceae</taxon>
        <taxon>Crenothrix</taxon>
    </lineage>
</organism>
<evidence type="ECO:0000313" key="2">
    <source>
        <dbReference type="Proteomes" id="UP000195442"/>
    </source>
</evidence>
<dbReference type="Proteomes" id="UP000195442">
    <property type="component" value="Unassembled WGS sequence"/>
</dbReference>
<evidence type="ECO:0000313" key="1">
    <source>
        <dbReference type="EMBL" id="SJM90903.1"/>
    </source>
</evidence>